<protein>
    <submittedName>
        <fullName evidence="2">Saccharopine dehydrogenase</fullName>
    </submittedName>
</protein>
<dbReference type="PANTHER" id="PTHR12286:SF5">
    <property type="entry name" value="SACCHAROPINE DEHYDROGENASE-LIKE OXIDOREDUCTASE"/>
    <property type="match status" value="1"/>
</dbReference>
<name>A0A917ZFW3_9ACTN</name>
<dbReference type="RefSeq" id="WP_189128874.1">
    <property type="nucleotide sequence ID" value="NZ_BMNH01000043.1"/>
</dbReference>
<dbReference type="GO" id="GO:0005886">
    <property type="term" value="C:plasma membrane"/>
    <property type="evidence" value="ECO:0007669"/>
    <property type="project" value="TreeGrafter"/>
</dbReference>
<dbReference type="Gene3D" id="3.40.50.720">
    <property type="entry name" value="NAD(P)-binding Rossmann-like Domain"/>
    <property type="match status" value="1"/>
</dbReference>
<dbReference type="SUPFAM" id="SSF51735">
    <property type="entry name" value="NAD(P)-binding Rossmann-fold domains"/>
    <property type="match status" value="1"/>
</dbReference>
<dbReference type="EMBL" id="BMNH01000043">
    <property type="protein sequence ID" value="GGO82458.1"/>
    <property type="molecule type" value="Genomic_DNA"/>
</dbReference>
<dbReference type="InterPro" id="IPR051276">
    <property type="entry name" value="Saccharopine_DH-like_oxidrdct"/>
</dbReference>
<dbReference type="PANTHER" id="PTHR12286">
    <property type="entry name" value="SACCHAROPINE DEHYDROGENASE-LIKE OXIDOREDUCTASE"/>
    <property type="match status" value="1"/>
</dbReference>
<evidence type="ECO:0000259" key="1">
    <source>
        <dbReference type="Pfam" id="PF03435"/>
    </source>
</evidence>
<dbReference type="InterPro" id="IPR036291">
    <property type="entry name" value="NAD(P)-bd_dom_sf"/>
</dbReference>
<gene>
    <name evidence="2" type="ORF">GCM10012289_73740</name>
</gene>
<feature type="domain" description="Saccharopine dehydrogenase NADP binding" evidence="1">
    <location>
        <begin position="7"/>
        <end position="104"/>
    </location>
</feature>
<reference evidence="2" key="2">
    <citation type="submission" date="2020-09" db="EMBL/GenBank/DDBJ databases">
        <authorList>
            <person name="Sun Q."/>
            <person name="Zhou Y."/>
        </authorList>
    </citation>
    <scope>NUCLEOTIDE SEQUENCE</scope>
    <source>
        <strain evidence="2">CGMCC 4.7368</strain>
    </source>
</reference>
<dbReference type="AlphaFoldDB" id="A0A917ZFW3"/>
<sequence>MDRAYDIVLFGASGFTGALTAAYLAKNAGPEVRWALAGRNPAKLRELGVDAPILVADATDPASLAEVARQARVVVTTVGPYLTYGERLVAACAEAGTHYLDLTGEPEFVDRVYVDHHATAQRTGAKLVHACGFDSIPYDLGVLYTVNRLPEGVPLRVSGFMRADLRMSGGTLHSGLTVFSRPLQMIAAGARRRSAEARPWGRRISSRAGGLRYVGGWALPMPTLDPRIVGYSARLLDRYGPDFEYRQYYAVRRLPAALTAVAGAGALVAMAQLPPARDWLLSRLRPGDGPSPEQRAKSWFNVTFLGEGGGERVVTEVAGGDPGYDETAKMLAESALCLAFDDVPERAGQLTTASAMGTRLIDRLDRAGITFRTRTPTGT</sequence>
<keyword evidence="3" id="KW-1185">Reference proteome</keyword>
<comment type="caution">
    <text evidence="2">The sequence shown here is derived from an EMBL/GenBank/DDBJ whole genome shotgun (WGS) entry which is preliminary data.</text>
</comment>
<dbReference type="InterPro" id="IPR005097">
    <property type="entry name" value="Sacchrp_dh_NADP-bd"/>
</dbReference>
<dbReference type="GO" id="GO:0009247">
    <property type="term" value="P:glycolipid biosynthetic process"/>
    <property type="evidence" value="ECO:0007669"/>
    <property type="project" value="TreeGrafter"/>
</dbReference>
<accession>A0A917ZFW3</accession>
<evidence type="ECO:0000313" key="3">
    <source>
        <dbReference type="Proteomes" id="UP000646523"/>
    </source>
</evidence>
<dbReference type="Pfam" id="PF03435">
    <property type="entry name" value="Sacchrp_dh_NADP"/>
    <property type="match status" value="1"/>
</dbReference>
<evidence type="ECO:0000313" key="2">
    <source>
        <dbReference type="EMBL" id="GGO82458.1"/>
    </source>
</evidence>
<organism evidence="2 3">
    <name type="scientific">Nonomuraea cavernae</name>
    <dbReference type="NCBI Taxonomy" id="2045107"/>
    <lineage>
        <taxon>Bacteria</taxon>
        <taxon>Bacillati</taxon>
        <taxon>Actinomycetota</taxon>
        <taxon>Actinomycetes</taxon>
        <taxon>Streptosporangiales</taxon>
        <taxon>Streptosporangiaceae</taxon>
        <taxon>Nonomuraea</taxon>
    </lineage>
</organism>
<proteinExistence type="predicted"/>
<reference evidence="2" key="1">
    <citation type="journal article" date="2014" name="Int. J. Syst. Evol. Microbiol.">
        <title>Complete genome sequence of Corynebacterium casei LMG S-19264T (=DSM 44701T), isolated from a smear-ripened cheese.</title>
        <authorList>
            <consortium name="US DOE Joint Genome Institute (JGI-PGF)"/>
            <person name="Walter F."/>
            <person name="Albersmeier A."/>
            <person name="Kalinowski J."/>
            <person name="Ruckert C."/>
        </authorList>
    </citation>
    <scope>NUCLEOTIDE SEQUENCE</scope>
    <source>
        <strain evidence="2">CGMCC 4.7368</strain>
    </source>
</reference>
<dbReference type="Proteomes" id="UP000646523">
    <property type="component" value="Unassembled WGS sequence"/>
</dbReference>